<dbReference type="AlphaFoldDB" id="A0A6C1B6H8"/>
<name>A0A6C1B6H8_9RHOO</name>
<reference evidence="1 2" key="1">
    <citation type="submission" date="2020-02" db="EMBL/GenBank/DDBJ databases">
        <title>Nitrogenibacter mangrovi gen. nov., sp. nov. isolated from mangrove sediment, a denitrifying betaproteobacterium.</title>
        <authorList>
            <person name="Liao H."/>
            <person name="Tian Y."/>
        </authorList>
    </citation>
    <scope>NUCLEOTIDE SEQUENCE [LARGE SCALE GENOMIC DNA]</scope>
    <source>
        <strain evidence="1 2">M9-3-2</strain>
    </source>
</reference>
<evidence type="ECO:0000313" key="2">
    <source>
        <dbReference type="Proteomes" id="UP000501991"/>
    </source>
</evidence>
<proteinExistence type="predicted"/>
<dbReference type="InterPro" id="IPR021732">
    <property type="entry name" value="DUF3301"/>
</dbReference>
<sequence length="116" mass="13231">MITPWDLLPFALIGLFVWFWMDSLKTREIALAAARKACERVGHQFLDETVATERTRPARNAEGQLCLRRVYRFEYSDTGDNRHRGAVVMLGRAVDVVQIAGMLELVTSSPTRSRLH</sequence>
<protein>
    <submittedName>
        <fullName evidence="1">DUF3301 domain-containing protein</fullName>
    </submittedName>
</protein>
<gene>
    <name evidence="1" type="ORF">G3580_09705</name>
</gene>
<dbReference type="KEGG" id="azq:G3580_09705"/>
<dbReference type="Pfam" id="PF11743">
    <property type="entry name" value="DUF3301"/>
    <property type="match status" value="1"/>
</dbReference>
<organism evidence="1 2">
    <name type="scientific">Nitrogeniibacter mangrovi</name>
    <dbReference type="NCBI Taxonomy" id="2016596"/>
    <lineage>
        <taxon>Bacteria</taxon>
        <taxon>Pseudomonadati</taxon>
        <taxon>Pseudomonadota</taxon>
        <taxon>Betaproteobacteria</taxon>
        <taxon>Rhodocyclales</taxon>
        <taxon>Zoogloeaceae</taxon>
        <taxon>Nitrogeniibacter</taxon>
    </lineage>
</organism>
<keyword evidence="2" id="KW-1185">Reference proteome</keyword>
<dbReference type="EMBL" id="CP048836">
    <property type="protein sequence ID" value="QID17890.1"/>
    <property type="molecule type" value="Genomic_DNA"/>
</dbReference>
<dbReference type="Proteomes" id="UP000501991">
    <property type="component" value="Chromosome"/>
</dbReference>
<accession>A0A6C1B6H8</accession>
<evidence type="ECO:0000313" key="1">
    <source>
        <dbReference type="EMBL" id="QID17890.1"/>
    </source>
</evidence>
<dbReference type="RefSeq" id="WP_173765052.1">
    <property type="nucleotide sequence ID" value="NZ_CP048836.1"/>
</dbReference>